<keyword evidence="5" id="KW-1185">Reference proteome</keyword>
<comment type="similarity">
    <text evidence="1 2">Belongs to the anti-sigma-factor antagonist family.</text>
</comment>
<evidence type="ECO:0000256" key="1">
    <source>
        <dbReference type="ARBA" id="ARBA00009013"/>
    </source>
</evidence>
<gene>
    <name evidence="4" type="ORF">AsAng_0059630</name>
</gene>
<dbReference type="Proteomes" id="UP001060919">
    <property type="component" value="Chromosome"/>
</dbReference>
<accession>A0A915YL18</accession>
<dbReference type="NCBIfam" id="TIGR00377">
    <property type="entry name" value="ant_ant_sig"/>
    <property type="match status" value="1"/>
</dbReference>
<evidence type="ECO:0000259" key="3">
    <source>
        <dbReference type="Pfam" id="PF01740"/>
    </source>
</evidence>
<dbReference type="PANTHER" id="PTHR33495:SF2">
    <property type="entry name" value="ANTI-SIGMA FACTOR ANTAGONIST TM_1081-RELATED"/>
    <property type="match status" value="1"/>
</dbReference>
<organism evidence="4 5">
    <name type="scientific">Aureispira anguillae</name>
    <dbReference type="NCBI Taxonomy" id="2864201"/>
    <lineage>
        <taxon>Bacteria</taxon>
        <taxon>Pseudomonadati</taxon>
        <taxon>Bacteroidota</taxon>
        <taxon>Saprospiria</taxon>
        <taxon>Saprospirales</taxon>
        <taxon>Saprospiraceae</taxon>
        <taxon>Aureispira</taxon>
    </lineage>
</organism>
<dbReference type="PANTHER" id="PTHR33495">
    <property type="entry name" value="ANTI-SIGMA FACTOR ANTAGONIST TM_1081-RELATED-RELATED"/>
    <property type="match status" value="1"/>
</dbReference>
<proteinExistence type="inferred from homology"/>
<feature type="domain" description="STAS" evidence="3">
    <location>
        <begin position="17"/>
        <end position="116"/>
    </location>
</feature>
<reference evidence="4" key="1">
    <citation type="submission" date="2022-09" db="EMBL/GenBank/DDBJ databases">
        <title>Aureispira anguillicida sp. nov., isolated from Leptocephalus of Japanese eel Anguilla japonica.</title>
        <authorList>
            <person name="Yuasa K."/>
            <person name="Mekata T."/>
            <person name="Ikunari K."/>
        </authorList>
    </citation>
    <scope>NUCLEOTIDE SEQUENCE</scope>
    <source>
        <strain evidence="4">EL160426</strain>
    </source>
</reference>
<dbReference type="Gene3D" id="3.30.750.24">
    <property type="entry name" value="STAS domain"/>
    <property type="match status" value="1"/>
</dbReference>
<sequence>MTSFIQLIFNMAYSFSKKNDIQILHVDNLLNPLDNQEIIRAVEDKIQENFCEFIVDLDQMDFMNSSGLTFLISILTRSRNAGGDVAIANLSENIKKILLVTRLNSAFSIYENIEDALMFFEKENKDS</sequence>
<evidence type="ECO:0000313" key="5">
    <source>
        <dbReference type="Proteomes" id="UP001060919"/>
    </source>
</evidence>
<dbReference type="CDD" id="cd07043">
    <property type="entry name" value="STAS_anti-anti-sigma_factors"/>
    <property type="match status" value="1"/>
</dbReference>
<evidence type="ECO:0000256" key="2">
    <source>
        <dbReference type="RuleBase" id="RU003749"/>
    </source>
</evidence>
<dbReference type="GO" id="GO:0043856">
    <property type="term" value="F:anti-sigma factor antagonist activity"/>
    <property type="evidence" value="ECO:0007669"/>
    <property type="project" value="InterPro"/>
</dbReference>
<dbReference type="EMBL" id="AP026867">
    <property type="protein sequence ID" value="BDS15179.1"/>
    <property type="molecule type" value="Genomic_DNA"/>
</dbReference>
<protein>
    <recommendedName>
        <fullName evidence="2">Anti-sigma factor antagonist</fullName>
    </recommendedName>
</protein>
<dbReference type="SUPFAM" id="SSF52091">
    <property type="entry name" value="SpoIIaa-like"/>
    <property type="match status" value="1"/>
</dbReference>
<evidence type="ECO:0000313" key="4">
    <source>
        <dbReference type="EMBL" id="BDS15179.1"/>
    </source>
</evidence>
<dbReference type="KEGG" id="aup:AsAng_0059630"/>
<dbReference type="AlphaFoldDB" id="A0A915YL18"/>
<dbReference type="InterPro" id="IPR036513">
    <property type="entry name" value="STAS_dom_sf"/>
</dbReference>
<dbReference type="Pfam" id="PF01740">
    <property type="entry name" value="STAS"/>
    <property type="match status" value="1"/>
</dbReference>
<name>A0A915YL18_9BACT</name>
<dbReference type="InterPro" id="IPR002645">
    <property type="entry name" value="STAS_dom"/>
</dbReference>
<dbReference type="InterPro" id="IPR003658">
    <property type="entry name" value="Anti-sigma_ant"/>
</dbReference>